<dbReference type="SUPFAM" id="SSF52058">
    <property type="entry name" value="L domain-like"/>
    <property type="match status" value="1"/>
</dbReference>
<keyword evidence="5" id="KW-0808">Transferase</keyword>
<name>A0ABR7Z776_9PSED</name>
<dbReference type="EMBL" id="JAAOCA010000031">
    <property type="protein sequence ID" value="MBD1601188.1"/>
    <property type="molecule type" value="Genomic_DNA"/>
</dbReference>
<dbReference type="GO" id="GO:0016301">
    <property type="term" value="F:kinase activity"/>
    <property type="evidence" value="ECO:0007669"/>
    <property type="project" value="UniProtKB-KW"/>
</dbReference>
<comment type="caution">
    <text evidence="5">The sequence shown here is derived from an EMBL/GenBank/DDBJ whole genome shotgun (WGS) entry which is preliminary data.</text>
</comment>
<dbReference type="InterPro" id="IPR011009">
    <property type="entry name" value="Kinase-like_dom_sf"/>
</dbReference>
<dbReference type="InterPro" id="IPR032675">
    <property type="entry name" value="LRR_dom_sf"/>
</dbReference>
<proteinExistence type="predicted"/>
<organism evidence="5 6">
    <name type="scientific">Pseudomonas typographi</name>
    <dbReference type="NCBI Taxonomy" id="2715964"/>
    <lineage>
        <taxon>Bacteria</taxon>
        <taxon>Pseudomonadati</taxon>
        <taxon>Pseudomonadota</taxon>
        <taxon>Gammaproteobacteria</taxon>
        <taxon>Pseudomonadales</taxon>
        <taxon>Pseudomonadaceae</taxon>
        <taxon>Pseudomonas</taxon>
    </lineage>
</organism>
<dbReference type="InterPro" id="IPR050216">
    <property type="entry name" value="LRR_domain-containing"/>
</dbReference>
<evidence type="ECO:0000256" key="1">
    <source>
        <dbReference type="ARBA" id="ARBA00022614"/>
    </source>
</evidence>
<feature type="domain" description="Protein kinase" evidence="4">
    <location>
        <begin position="207"/>
        <end position="428"/>
    </location>
</feature>
<evidence type="ECO:0000256" key="2">
    <source>
        <dbReference type="ARBA" id="ARBA00022737"/>
    </source>
</evidence>
<evidence type="ECO:0000256" key="3">
    <source>
        <dbReference type="PROSITE-ProRule" id="PRU10141"/>
    </source>
</evidence>
<dbReference type="PANTHER" id="PTHR48051:SF1">
    <property type="entry name" value="RAS SUPPRESSOR PROTEIN 1"/>
    <property type="match status" value="1"/>
</dbReference>
<keyword evidence="3" id="KW-0067">ATP-binding</keyword>
<keyword evidence="5" id="KW-0418">Kinase</keyword>
<keyword evidence="6" id="KW-1185">Reference proteome</keyword>
<dbReference type="InterPro" id="IPR017441">
    <property type="entry name" value="Protein_kinase_ATP_BS"/>
</dbReference>
<dbReference type="PROSITE" id="PS00107">
    <property type="entry name" value="PROTEIN_KINASE_ATP"/>
    <property type="match status" value="1"/>
</dbReference>
<dbReference type="Gene3D" id="3.80.10.10">
    <property type="entry name" value="Ribonuclease Inhibitor"/>
    <property type="match status" value="1"/>
</dbReference>
<dbReference type="PROSITE" id="PS51450">
    <property type="entry name" value="LRR"/>
    <property type="match status" value="1"/>
</dbReference>
<keyword evidence="3" id="KW-0547">Nucleotide-binding</keyword>
<sequence>MDTLERLEAGDLAGATRLDLACGLRHFPQAAYGLAETLEVLNLSGNALSDLPHDLHRFKRLKVVFCSNNAFTHLPEALGGCPQLQMVGFKANRITRVPASALPARLRWLILTDNQLSTLPSALGERASLQKLMLAGNRLAELPQSLAQCERLELLRIASNRLAALPGWLTELPALAWLAYAGNPLLPAALCRPARLPAHTTLAWGRLALGARLGEGASGEIVQARLDGALPVAVKLYKGQVTSDGSPLDEMAASLAAGQHPALIPLRGQLQGHPEGREGLVMDLVDRAFVNLAAPPSLASCSRDVYPPGLALGPAEALRIAKQVASLGAHLHARGIMHGDLYAHNLLWRPGGDCLLGDFGAASFHAGDGGPQAQALERLEVRAFGILLGELLHCSGERAEHLKRLAVACIGAPAQRPRFIQLADALGG</sequence>
<dbReference type="Gene3D" id="1.10.510.10">
    <property type="entry name" value="Transferase(Phosphotransferase) domain 1"/>
    <property type="match status" value="1"/>
</dbReference>
<protein>
    <submittedName>
        <fullName evidence="5">Serine/threonine-protein kinase</fullName>
    </submittedName>
</protein>
<evidence type="ECO:0000313" key="6">
    <source>
        <dbReference type="Proteomes" id="UP000805841"/>
    </source>
</evidence>
<dbReference type="SMART" id="SM00364">
    <property type="entry name" value="LRR_BAC"/>
    <property type="match status" value="4"/>
</dbReference>
<evidence type="ECO:0000313" key="5">
    <source>
        <dbReference type="EMBL" id="MBD1601188.1"/>
    </source>
</evidence>
<keyword evidence="1" id="KW-0433">Leucine-rich repeat</keyword>
<dbReference type="Proteomes" id="UP000805841">
    <property type="component" value="Unassembled WGS sequence"/>
</dbReference>
<feature type="binding site" evidence="3">
    <location>
        <position position="235"/>
    </location>
    <ligand>
        <name>ATP</name>
        <dbReference type="ChEBI" id="CHEBI:30616"/>
    </ligand>
</feature>
<reference evidence="5 6" key="1">
    <citation type="journal article" date="2020" name="Insects">
        <title>Bacteria Belonging to Pseudomonas typographi sp. nov. from the Bark Beetle Ips typographus Have Genomic Potential to Aid in the Host Ecology.</title>
        <authorList>
            <person name="Peral-Aranega E."/>
            <person name="Saati-Santamaria Z."/>
            <person name="Kolarik M."/>
            <person name="Rivas R."/>
            <person name="Garcia-Fraile P."/>
        </authorList>
    </citation>
    <scope>NUCLEOTIDE SEQUENCE [LARGE SCALE GENOMIC DNA]</scope>
    <source>
        <strain evidence="5 6">CA3A</strain>
    </source>
</reference>
<keyword evidence="2" id="KW-0677">Repeat</keyword>
<dbReference type="RefSeq" id="WP_190424203.1">
    <property type="nucleotide sequence ID" value="NZ_JAAOCA010000031.1"/>
</dbReference>
<dbReference type="Pfam" id="PF07714">
    <property type="entry name" value="PK_Tyr_Ser-Thr"/>
    <property type="match status" value="1"/>
</dbReference>
<dbReference type="Gene3D" id="3.30.200.20">
    <property type="entry name" value="Phosphorylase Kinase, domain 1"/>
    <property type="match status" value="1"/>
</dbReference>
<dbReference type="InterPro" id="IPR001245">
    <property type="entry name" value="Ser-Thr/Tyr_kinase_cat_dom"/>
</dbReference>
<gene>
    <name evidence="5" type="ORF">HAQ05_21140</name>
</gene>
<dbReference type="InterPro" id="IPR003591">
    <property type="entry name" value="Leu-rich_rpt_typical-subtyp"/>
</dbReference>
<dbReference type="SUPFAM" id="SSF56112">
    <property type="entry name" value="Protein kinase-like (PK-like)"/>
    <property type="match status" value="1"/>
</dbReference>
<dbReference type="InterPro" id="IPR000719">
    <property type="entry name" value="Prot_kinase_dom"/>
</dbReference>
<dbReference type="SMART" id="SM00369">
    <property type="entry name" value="LRR_TYP"/>
    <property type="match status" value="4"/>
</dbReference>
<dbReference type="PROSITE" id="PS50011">
    <property type="entry name" value="PROTEIN_KINASE_DOM"/>
    <property type="match status" value="1"/>
</dbReference>
<dbReference type="Pfam" id="PF00560">
    <property type="entry name" value="LRR_1"/>
    <property type="match status" value="1"/>
</dbReference>
<evidence type="ECO:0000259" key="4">
    <source>
        <dbReference type="PROSITE" id="PS50011"/>
    </source>
</evidence>
<dbReference type="PANTHER" id="PTHR48051">
    <property type="match status" value="1"/>
</dbReference>
<dbReference type="Pfam" id="PF13855">
    <property type="entry name" value="LRR_8"/>
    <property type="match status" value="1"/>
</dbReference>
<dbReference type="InterPro" id="IPR001611">
    <property type="entry name" value="Leu-rich_rpt"/>
</dbReference>
<accession>A0ABR7Z776</accession>